<accession>A0A0R1U7M0</accession>
<feature type="chain" id="PRO_5006411549" description="Integral membrane protein" evidence="2">
    <location>
        <begin position="28"/>
        <end position="601"/>
    </location>
</feature>
<dbReference type="Proteomes" id="UP000051036">
    <property type="component" value="Unassembled WGS sequence"/>
</dbReference>
<evidence type="ECO:0008006" key="7">
    <source>
        <dbReference type="Google" id="ProtNLM"/>
    </source>
</evidence>
<dbReference type="AlphaFoldDB" id="A0A0R1U7M0"/>
<evidence type="ECO:0000313" key="5">
    <source>
        <dbReference type="EMBL" id="KRL89277.1"/>
    </source>
</evidence>
<name>A0A0R1U7M0_9LACO</name>
<dbReference type="OrthoDB" id="2138002at2"/>
<dbReference type="STRING" id="1423763.FC46_GL000894"/>
<feature type="transmembrane region" description="Helical" evidence="1">
    <location>
        <begin position="420"/>
        <end position="438"/>
    </location>
</feature>
<feature type="transmembrane region" description="Helical" evidence="1">
    <location>
        <begin position="450"/>
        <end position="470"/>
    </location>
</feature>
<keyword evidence="1" id="KW-0812">Transmembrane</keyword>
<dbReference type="Pfam" id="PF09972">
    <property type="entry name" value="DUF2207"/>
    <property type="match status" value="1"/>
</dbReference>
<organism evidence="5 6">
    <name type="scientific">Lactobacillus kalixensis DSM 16043</name>
    <dbReference type="NCBI Taxonomy" id="1423763"/>
    <lineage>
        <taxon>Bacteria</taxon>
        <taxon>Bacillati</taxon>
        <taxon>Bacillota</taxon>
        <taxon>Bacilli</taxon>
        <taxon>Lactobacillales</taxon>
        <taxon>Lactobacillaceae</taxon>
        <taxon>Lactobacillus</taxon>
    </lineage>
</organism>
<dbReference type="Pfam" id="PF20990">
    <property type="entry name" value="DUF2207_C"/>
    <property type="match status" value="1"/>
</dbReference>
<keyword evidence="1" id="KW-1133">Transmembrane helix</keyword>
<evidence type="ECO:0000313" key="6">
    <source>
        <dbReference type="Proteomes" id="UP000051036"/>
    </source>
</evidence>
<evidence type="ECO:0000259" key="4">
    <source>
        <dbReference type="Pfam" id="PF20990"/>
    </source>
</evidence>
<evidence type="ECO:0000259" key="3">
    <source>
        <dbReference type="Pfam" id="PF09972"/>
    </source>
</evidence>
<evidence type="ECO:0000256" key="2">
    <source>
        <dbReference type="SAM" id="SignalP"/>
    </source>
</evidence>
<keyword evidence="1" id="KW-0472">Membrane</keyword>
<proteinExistence type="predicted"/>
<dbReference type="InterPro" id="IPR048389">
    <property type="entry name" value="YciQ-like_C"/>
</dbReference>
<comment type="caution">
    <text evidence="5">The sequence shown here is derived from an EMBL/GenBank/DDBJ whole genome shotgun (WGS) entry which is preliminary data.</text>
</comment>
<protein>
    <recommendedName>
        <fullName evidence="7">Integral membrane protein</fullName>
    </recommendedName>
</protein>
<feature type="signal peptide" evidence="2">
    <location>
        <begin position="1"/>
        <end position="27"/>
    </location>
</feature>
<sequence>MKKRILSFASLFGLLALLMIFTQKVNADVDYDLDKVDATARVQRDGSLKMHYLIYYDFDSDARGVFYRQNLNKNQKLSNIQVKVNNKEITASKSEENNTYQLTRKSNSYRFKVFHRIMEGDYVKVEYSFRIKNAVTNYKDTAELNFKIIGDGWDEDLNSARATVIFPGKVPSLKAWAHGPLNGYTKVSPNSGKIVMTADNVPGDVGIEVHSIFSPEVTAANKNFVNENKKKKIEKQEAQLAIEANNRRRIKAVIYWVMLAISLFSGIAIIIYAIRVKKFGFHPKKFSEVGHNYEIPDVSPVAAQVLDEDEKPNAKAFTAYLMQLVGKHKIEIEKIKAGVLKHDAYKITLIDESILENDLLRFLFEKVGNGTSFDTHQLRKYKSRKLGKRFDKWSKHEYKLVEKRFFDKEAMEYQSKFKGISIMLIGLSSFLGILVIFLSSGMQMSSVFNVLKWCTILLNVLAFVIAIIAYKRISVYTEDGAIEADKVQGFKKMLKDIGNFKLKDVGDIILWEDILPYAVAFGLSKKVIKQMQIEFPEDEVDRIFVYAPLYVNGSFNNSFESSFESSFSSGISAGSSVSGGSGGFSGGSSGSFGGGSGGGAF</sequence>
<dbReference type="RefSeq" id="WP_057799358.1">
    <property type="nucleotide sequence ID" value="NZ_AZFM01000026.1"/>
</dbReference>
<dbReference type="EMBL" id="AZFM01000026">
    <property type="protein sequence ID" value="KRL89277.1"/>
    <property type="molecule type" value="Genomic_DNA"/>
</dbReference>
<feature type="domain" description="Predicted membrane protein YciQ-like C-terminal" evidence="4">
    <location>
        <begin position="290"/>
        <end position="531"/>
    </location>
</feature>
<reference evidence="5 6" key="1">
    <citation type="journal article" date="2015" name="Genome Announc.">
        <title>Expanding the biotechnology potential of lactobacilli through comparative genomics of 213 strains and associated genera.</title>
        <authorList>
            <person name="Sun Z."/>
            <person name="Harris H.M."/>
            <person name="McCann A."/>
            <person name="Guo C."/>
            <person name="Argimon S."/>
            <person name="Zhang W."/>
            <person name="Yang X."/>
            <person name="Jeffery I.B."/>
            <person name="Cooney J.C."/>
            <person name="Kagawa T.F."/>
            <person name="Liu W."/>
            <person name="Song Y."/>
            <person name="Salvetti E."/>
            <person name="Wrobel A."/>
            <person name="Rasinkangas P."/>
            <person name="Parkhill J."/>
            <person name="Rea M.C."/>
            <person name="O'Sullivan O."/>
            <person name="Ritari J."/>
            <person name="Douillard F.P."/>
            <person name="Paul Ross R."/>
            <person name="Yang R."/>
            <person name="Briner A.E."/>
            <person name="Felis G.E."/>
            <person name="de Vos W.M."/>
            <person name="Barrangou R."/>
            <person name="Klaenhammer T.R."/>
            <person name="Caufield P.W."/>
            <person name="Cui Y."/>
            <person name="Zhang H."/>
            <person name="O'Toole P.W."/>
        </authorList>
    </citation>
    <scope>NUCLEOTIDE SEQUENCE [LARGE SCALE GENOMIC DNA]</scope>
    <source>
        <strain evidence="5 6">DSM 16043</strain>
    </source>
</reference>
<evidence type="ECO:0000256" key="1">
    <source>
        <dbReference type="SAM" id="Phobius"/>
    </source>
</evidence>
<gene>
    <name evidence="5" type="ORF">FC46_GL000894</name>
</gene>
<keyword evidence="2" id="KW-0732">Signal</keyword>
<keyword evidence="6" id="KW-1185">Reference proteome</keyword>
<feature type="domain" description="DUF2207" evidence="3">
    <location>
        <begin position="33"/>
        <end position="213"/>
    </location>
</feature>
<dbReference type="PATRIC" id="fig|1423763.3.peg.909"/>
<feature type="transmembrane region" description="Helical" evidence="1">
    <location>
        <begin position="253"/>
        <end position="274"/>
    </location>
</feature>
<dbReference type="InterPro" id="IPR018702">
    <property type="entry name" value="DUF2207"/>
</dbReference>